<dbReference type="GO" id="GO:0004125">
    <property type="term" value="F:L-seryl-tRNA(Sec) selenium transferase activity"/>
    <property type="evidence" value="ECO:0007669"/>
    <property type="project" value="UniProtKB-EC"/>
</dbReference>
<dbReference type="InterPro" id="IPR015421">
    <property type="entry name" value="PyrdxlP-dep_Trfase_major"/>
</dbReference>
<name>A0A160VH01_9ZZZZ</name>
<sequence>MEQNQLKELPSVSEVLLKCNKYKSLNNKYLTYIIKLEIDHYRVVAKKGKLILKRSQVIQDIVAEIDRLSDTSMRHVINGTGIVLHTGLGRAPMKESTAKQVAKRVSGYTNLELDLLSGNRGQRQDHVNGLLAALTGAQSAIAVNNNAAAVLLALNELAEGKEVIVSRGQQVEIGGSFRIPDVVKKSGCILKEIGSTNRTHLKDYEKAIGKNSGLILWVHTSNYVVRGFTSEVDLADLVDLGRRKRIPVMVDLGCGEMVDLSKKGIPTHLPVQDVVKSGAGIVTFSGDKLLGGPQAGLIVGKKTLVNRLNKNPISRAVRCDKWSLAFLEETLRSFGDDGPSKDNLTISLMTNSRATLQKRAKIILSFLPKKTVNLLGLTLVKSEVEAGSGSLPEEKLESMAFRFSEKNRSASKLASQFRKGKIPVVGYIHGNKFFIDLKAIIPGQEKDLAGAISAIQ</sequence>
<dbReference type="GO" id="GO:0001514">
    <property type="term" value="P:selenocysteine incorporation"/>
    <property type="evidence" value="ECO:0007669"/>
    <property type="project" value="InterPro"/>
</dbReference>
<keyword evidence="6" id="KW-0711">Selenium</keyword>
<evidence type="ECO:0000256" key="1">
    <source>
        <dbReference type="ARBA" id="ARBA00001933"/>
    </source>
</evidence>
<evidence type="ECO:0000256" key="2">
    <source>
        <dbReference type="ARBA" id="ARBA00022490"/>
    </source>
</evidence>
<dbReference type="InterPro" id="IPR004534">
    <property type="entry name" value="SelA_trans"/>
</dbReference>
<dbReference type="Gene3D" id="3.40.640.10">
    <property type="entry name" value="Type I PLP-dependent aspartate aminotransferase-like (Major domain)"/>
    <property type="match status" value="1"/>
</dbReference>
<proteinExistence type="inferred from homology"/>
<accession>A0A160VH01</accession>
<reference evidence="7" key="1">
    <citation type="submission" date="2015-10" db="EMBL/GenBank/DDBJ databases">
        <authorList>
            <person name="Gilbert D.G."/>
        </authorList>
    </citation>
    <scope>NUCLEOTIDE SEQUENCE</scope>
</reference>
<dbReference type="InterPro" id="IPR018319">
    <property type="entry name" value="SelA-like"/>
</dbReference>
<evidence type="ECO:0000313" key="7">
    <source>
        <dbReference type="EMBL" id="CUV08284.1"/>
    </source>
</evidence>
<gene>
    <name evidence="7" type="ORF">MGWOODY_Mmi345</name>
</gene>
<dbReference type="InterPro" id="IPR015424">
    <property type="entry name" value="PyrdxlP-dep_Trfase"/>
</dbReference>
<dbReference type="Gene3D" id="3.90.1150.180">
    <property type="match status" value="1"/>
</dbReference>
<keyword evidence="5" id="KW-0648">Protein biosynthesis</keyword>
<evidence type="ECO:0000256" key="4">
    <source>
        <dbReference type="ARBA" id="ARBA00022898"/>
    </source>
</evidence>
<dbReference type="PANTHER" id="PTHR32328">
    <property type="entry name" value="L-SERYL-TRNA(SEC) SELENIUM TRANSFERASE"/>
    <property type="match status" value="1"/>
</dbReference>
<keyword evidence="2" id="KW-0963">Cytoplasm</keyword>
<dbReference type="GO" id="GO:0005737">
    <property type="term" value="C:cytoplasm"/>
    <property type="evidence" value="ECO:0007669"/>
    <property type="project" value="InterPro"/>
</dbReference>
<keyword evidence="3 7" id="KW-0808">Transferase</keyword>
<dbReference type="EMBL" id="FAXC01000039">
    <property type="protein sequence ID" value="CUV08284.1"/>
    <property type="molecule type" value="Genomic_DNA"/>
</dbReference>
<dbReference type="PANTHER" id="PTHR32328:SF0">
    <property type="entry name" value="L-SERYL-TRNA(SEC) SELENIUM TRANSFERASE"/>
    <property type="match status" value="1"/>
</dbReference>
<dbReference type="HAMAP" id="MF_00423">
    <property type="entry name" value="SelA"/>
    <property type="match status" value="1"/>
</dbReference>
<dbReference type="Pfam" id="PF03841">
    <property type="entry name" value="SelA"/>
    <property type="match status" value="1"/>
</dbReference>
<evidence type="ECO:0000256" key="3">
    <source>
        <dbReference type="ARBA" id="ARBA00022679"/>
    </source>
</evidence>
<evidence type="ECO:0000256" key="6">
    <source>
        <dbReference type="ARBA" id="ARBA00023266"/>
    </source>
</evidence>
<comment type="cofactor">
    <cofactor evidence="1">
        <name>pyridoxal 5'-phosphate</name>
        <dbReference type="ChEBI" id="CHEBI:597326"/>
    </cofactor>
</comment>
<dbReference type="EC" id="2.9.1.1" evidence="7"/>
<evidence type="ECO:0000256" key="5">
    <source>
        <dbReference type="ARBA" id="ARBA00022917"/>
    </source>
</evidence>
<dbReference type="AlphaFoldDB" id="A0A160VH01"/>
<dbReference type="SUPFAM" id="SSF53383">
    <property type="entry name" value="PLP-dependent transferases"/>
    <property type="match status" value="1"/>
</dbReference>
<dbReference type="NCBIfam" id="TIGR00474">
    <property type="entry name" value="selA"/>
    <property type="match status" value="1"/>
</dbReference>
<protein>
    <submittedName>
        <fullName evidence="7">L-seryl-tRNA(Sec) selenium transferase</fullName>
        <ecNumber evidence="7">2.9.1.1</ecNumber>
    </submittedName>
</protein>
<keyword evidence="4" id="KW-0663">Pyridoxal phosphate</keyword>
<organism evidence="7">
    <name type="scientific">hydrothermal vent metagenome</name>
    <dbReference type="NCBI Taxonomy" id="652676"/>
    <lineage>
        <taxon>unclassified sequences</taxon>
        <taxon>metagenomes</taxon>
        <taxon>ecological metagenomes</taxon>
    </lineage>
</organism>